<dbReference type="Gene3D" id="3.40.930.10">
    <property type="entry name" value="Mannitol-specific EII, Chain A"/>
    <property type="match status" value="1"/>
</dbReference>
<sequence length="233" mass="26343">MPTQDFDLDSLAAYLHLTPSQVEKLAGRDDIPGRKVAGKWKFSRAEIHHWLEHRIGVFDEQELVRVEGVLDRHGKHDEPVRICEMLRENTIKIPLTSRSPRKVITEICQLGTDAGLLWDAPQMIEAVLTRENMHSTALDNGVALLHPRRPMPTILAEGYLAMGRTYQGIPFGGSRGILTDVFFLICSIDDPSHLRTLARLSRIINDNNLLGAIRAADHADDIMQLMRDREDEL</sequence>
<accession>A0A368KME0</accession>
<dbReference type="InterPro" id="IPR051541">
    <property type="entry name" value="PTS_SugarTrans_NitroReg"/>
</dbReference>
<comment type="caution">
    <text evidence="2">The sequence shown here is derived from an EMBL/GenBank/DDBJ whole genome shotgun (WGS) entry which is preliminary data.</text>
</comment>
<organism evidence="2 3">
    <name type="scientific">Bremerella cremea</name>
    <dbReference type="NCBI Taxonomy" id="1031537"/>
    <lineage>
        <taxon>Bacteria</taxon>
        <taxon>Pseudomonadati</taxon>
        <taxon>Planctomycetota</taxon>
        <taxon>Planctomycetia</taxon>
        <taxon>Pirellulales</taxon>
        <taxon>Pirellulaceae</taxon>
        <taxon>Bremerella</taxon>
    </lineage>
</organism>
<dbReference type="OrthoDB" id="289331at2"/>
<proteinExistence type="predicted"/>
<dbReference type="PANTHER" id="PTHR47738:SF1">
    <property type="entry name" value="NITROGEN REGULATORY PROTEIN"/>
    <property type="match status" value="1"/>
</dbReference>
<dbReference type="InterPro" id="IPR041657">
    <property type="entry name" value="HTH_17"/>
</dbReference>
<dbReference type="PROSITE" id="PS51094">
    <property type="entry name" value="PTS_EIIA_TYPE_2"/>
    <property type="match status" value="1"/>
</dbReference>
<dbReference type="SUPFAM" id="SSF55804">
    <property type="entry name" value="Phoshotransferase/anion transport protein"/>
    <property type="match status" value="1"/>
</dbReference>
<name>A0A368KME0_9BACT</name>
<dbReference type="GO" id="GO:0030295">
    <property type="term" value="F:protein kinase activator activity"/>
    <property type="evidence" value="ECO:0007669"/>
    <property type="project" value="TreeGrafter"/>
</dbReference>
<evidence type="ECO:0000259" key="1">
    <source>
        <dbReference type="PROSITE" id="PS51094"/>
    </source>
</evidence>
<dbReference type="AlphaFoldDB" id="A0A368KME0"/>
<feature type="domain" description="PTS EIIA type-2" evidence="1">
    <location>
        <begin position="84"/>
        <end position="229"/>
    </location>
</feature>
<dbReference type="Pfam" id="PF12728">
    <property type="entry name" value="HTH_17"/>
    <property type="match status" value="1"/>
</dbReference>
<dbReference type="Pfam" id="PF00359">
    <property type="entry name" value="PTS_EIIA_2"/>
    <property type="match status" value="1"/>
</dbReference>
<dbReference type="PANTHER" id="PTHR47738">
    <property type="entry name" value="PTS SYSTEM FRUCTOSE-LIKE EIIA COMPONENT-RELATED"/>
    <property type="match status" value="1"/>
</dbReference>
<protein>
    <submittedName>
        <fullName evidence="2">PTS fructose transporter subunit IIA</fullName>
    </submittedName>
</protein>
<dbReference type="RefSeq" id="WP_114370903.1">
    <property type="nucleotide sequence ID" value="NZ_QPEX01000039.1"/>
</dbReference>
<dbReference type="Proteomes" id="UP000253562">
    <property type="component" value="Unassembled WGS sequence"/>
</dbReference>
<dbReference type="InterPro" id="IPR016152">
    <property type="entry name" value="PTrfase/Anion_transptr"/>
</dbReference>
<dbReference type="EMBL" id="QPEX01000039">
    <property type="protein sequence ID" value="RCS43221.1"/>
    <property type="molecule type" value="Genomic_DNA"/>
</dbReference>
<evidence type="ECO:0000313" key="2">
    <source>
        <dbReference type="EMBL" id="RCS43221.1"/>
    </source>
</evidence>
<dbReference type="InterPro" id="IPR002178">
    <property type="entry name" value="PTS_EIIA_type-2_dom"/>
</dbReference>
<evidence type="ECO:0000313" key="3">
    <source>
        <dbReference type="Proteomes" id="UP000253562"/>
    </source>
</evidence>
<reference evidence="2 3" key="1">
    <citation type="submission" date="2018-07" db="EMBL/GenBank/DDBJ databases">
        <title>Comparative genomes isolates from brazilian mangrove.</title>
        <authorList>
            <person name="De Araujo J.E."/>
            <person name="Taketani R.G."/>
            <person name="Silva M.C.P."/>
            <person name="Lourenco M.V."/>
            <person name="Oliveira V.M."/>
            <person name="Andreote F.D."/>
        </authorList>
    </citation>
    <scope>NUCLEOTIDE SEQUENCE [LARGE SCALE GENOMIC DNA]</scope>
    <source>
        <strain evidence="2 3">HEX PRIS-MGV</strain>
    </source>
</reference>
<gene>
    <name evidence="2" type="ORF">DTL42_18865</name>
</gene>